<reference evidence="3" key="1">
    <citation type="submission" date="2016-11" db="EMBL/GenBank/DDBJ databases">
        <authorList>
            <person name="Varghese N."/>
            <person name="Submissions S."/>
        </authorList>
    </citation>
    <scope>NUCLEOTIDE SEQUENCE [LARGE SCALE GENOMIC DNA]</scope>
    <source>
        <strain evidence="3">DSM 24579</strain>
    </source>
</reference>
<feature type="transmembrane region" description="Helical" evidence="1">
    <location>
        <begin position="82"/>
        <end position="104"/>
    </location>
</feature>
<keyword evidence="1" id="KW-0812">Transmembrane</keyword>
<name>A0A1M5CZH1_SALEC</name>
<evidence type="ECO:0000313" key="2">
    <source>
        <dbReference type="EMBL" id="SHF60080.1"/>
    </source>
</evidence>
<evidence type="ECO:0000256" key="1">
    <source>
        <dbReference type="SAM" id="Phobius"/>
    </source>
</evidence>
<sequence>MPYSLWILPLISGYFVITKYDYFKYKYQRLESQRLIFHSILYGIVIFFFFYIIRLIIDLTVPKLVPVFYNFLYQLPIRKYDFLWTSILTFLFTILMVKTLNFIYRKKKYFNWRKPVERAVDEYGDEIEQLFKQSATDGLPIQITLKNNKVYVDFTDKIPPPKESNYLKIIPLMSGYRKPISKEIVFTTEYFGALNYYNKNLEKHKTFEMDTIVKQDEILTAGIFDQDIYEIFNE</sequence>
<keyword evidence="3" id="KW-1185">Reference proteome</keyword>
<keyword evidence="1" id="KW-0472">Membrane</keyword>
<dbReference type="STRING" id="1073325.SAMN05444483_101735"/>
<gene>
    <name evidence="2" type="ORF">SAMN05444483_101735</name>
</gene>
<dbReference type="Proteomes" id="UP000183945">
    <property type="component" value="Unassembled WGS sequence"/>
</dbReference>
<dbReference type="EMBL" id="FQVT01000001">
    <property type="protein sequence ID" value="SHF60080.1"/>
    <property type="molecule type" value="Genomic_DNA"/>
</dbReference>
<evidence type="ECO:0000313" key="3">
    <source>
        <dbReference type="Proteomes" id="UP000183945"/>
    </source>
</evidence>
<feature type="transmembrane region" description="Helical" evidence="1">
    <location>
        <begin position="6"/>
        <end position="23"/>
    </location>
</feature>
<feature type="transmembrane region" description="Helical" evidence="1">
    <location>
        <begin position="35"/>
        <end position="57"/>
    </location>
</feature>
<dbReference type="AlphaFoldDB" id="A0A1M5CZH1"/>
<protein>
    <submittedName>
        <fullName evidence="2">Uncharacterized protein</fullName>
    </submittedName>
</protein>
<accession>A0A1M5CZH1</accession>
<organism evidence="2 3">
    <name type="scientific">Salegentibacter echinorum</name>
    <dbReference type="NCBI Taxonomy" id="1073325"/>
    <lineage>
        <taxon>Bacteria</taxon>
        <taxon>Pseudomonadati</taxon>
        <taxon>Bacteroidota</taxon>
        <taxon>Flavobacteriia</taxon>
        <taxon>Flavobacteriales</taxon>
        <taxon>Flavobacteriaceae</taxon>
        <taxon>Salegentibacter</taxon>
    </lineage>
</organism>
<proteinExistence type="predicted"/>
<keyword evidence="1" id="KW-1133">Transmembrane helix</keyword>